<feature type="region of interest" description="Disordered" evidence="1">
    <location>
        <begin position="293"/>
        <end position="319"/>
    </location>
</feature>
<evidence type="ECO:0000313" key="4">
    <source>
        <dbReference type="Proteomes" id="UP000664203"/>
    </source>
</evidence>
<reference evidence="3" key="1">
    <citation type="submission" date="2021-03" db="EMBL/GenBank/DDBJ databases">
        <authorList>
            <person name="Tagirdzhanova G."/>
        </authorList>
    </citation>
    <scope>NUCLEOTIDE SEQUENCE</scope>
</reference>
<organism evidence="3 4">
    <name type="scientific">Alectoria fallacina</name>
    <dbReference type="NCBI Taxonomy" id="1903189"/>
    <lineage>
        <taxon>Eukaryota</taxon>
        <taxon>Fungi</taxon>
        <taxon>Dikarya</taxon>
        <taxon>Ascomycota</taxon>
        <taxon>Pezizomycotina</taxon>
        <taxon>Lecanoromycetes</taxon>
        <taxon>OSLEUM clade</taxon>
        <taxon>Lecanoromycetidae</taxon>
        <taxon>Lecanorales</taxon>
        <taxon>Lecanorineae</taxon>
        <taxon>Parmeliaceae</taxon>
        <taxon>Alectoria</taxon>
    </lineage>
</organism>
<feature type="signal peptide" evidence="2">
    <location>
        <begin position="1"/>
        <end position="20"/>
    </location>
</feature>
<comment type="caution">
    <text evidence="3">The sequence shown here is derived from an EMBL/GenBank/DDBJ whole genome shotgun (WGS) entry which is preliminary data.</text>
</comment>
<name>A0A8H3F136_9LECA</name>
<dbReference type="AlphaFoldDB" id="A0A8H3F136"/>
<proteinExistence type="predicted"/>
<feature type="compositionally biased region" description="Basic and acidic residues" evidence="1">
    <location>
        <begin position="293"/>
        <end position="312"/>
    </location>
</feature>
<keyword evidence="2" id="KW-0732">Signal</keyword>
<sequence>MVFSLAAFFIAGLAAHNVFASPVPPPDCAPNTCPVDIAPHGAIPGNPLPPRDASPCPLEGDCGPLTVGPIILSPTSTSTVSPPSPTCTVHDGPVPIGEECFTSGPHAGQCISFECLESPNTCGCPGAPPPAPTKEKRSLATSSDCELAICTPITMDPDPIILVTTSTSAVTPVTPPSPTCTDHHGAIPIGEECFSSGPHAGQCISILCLEHPDTCGCSGTDVGKRRESEAIGTVCFENGTCTTLECLADPDSPTCLPQKEKRSEALPVPIGSICFENGTCTTFECLDHPESPGCATEKEKRREREHVKRDDSASLLHGGPGPVCVQPVCESCPDLPECTSDAKQTP</sequence>
<accession>A0A8H3F136</accession>
<evidence type="ECO:0000256" key="2">
    <source>
        <dbReference type="SAM" id="SignalP"/>
    </source>
</evidence>
<feature type="chain" id="PRO_5034068305" evidence="2">
    <location>
        <begin position="21"/>
        <end position="346"/>
    </location>
</feature>
<protein>
    <submittedName>
        <fullName evidence="3">Uncharacterized protein</fullName>
    </submittedName>
</protein>
<evidence type="ECO:0000313" key="3">
    <source>
        <dbReference type="EMBL" id="CAF9914027.1"/>
    </source>
</evidence>
<dbReference type="Proteomes" id="UP000664203">
    <property type="component" value="Unassembled WGS sequence"/>
</dbReference>
<keyword evidence="4" id="KW-1185">Reference proteome</keyword>
<dbReference type="OrthoDB" id="10370385at2759"/>
<evidence type="ECO:0000256" key="1">
    <source>
        <dbReference type="SAM" id="MobiDB-lite"/>
    </source>
</evidence>
<dbReference type="EMBL" id="CAJPDR010000067">
    <property type="protein sequence ID" value="CAF9914027.1"/>
    <property type="molecule type" value="Genomic_DNA"/>
</dbReference>
<gene>
    <name evidence="3" type="ORF">ALECFALPRED_009211</name>
</gene>